<dbReference type="PANTHER" id="PTHR42709:SF11">
    <property type="entry name" value="DEDA FAMILY PROTEIN"/>
    <property type="match status" value="1"/>
</dbReference>
<gene>
    <name evidence="3" type="ORF">J3U87_18040</name>
</gene>
<feature type="transmembrane region" description="Helical" evidence="1">
    <location>
        <begin position="116"/>
        <end position="134"/>
    </location>
</feature>
<dbReference type="KEGG" id="scor:J3U87_18040"/>
<evidence type="ECO:0000256" key="1">
    <source>
        <dbReference type="SAM" id="Phobius"/>
    </source>
</evidence>
<keyword evidence="4" id="KW-1185">Reference proteome</keyword>
<feature type="transmembrane region" description="Helical" evidence="1">
    <location>
        <begin position="190"/>
        <end position="209"/>
    </location>
</feature>
<dbReference type="AlphaFoldDB" id="A0A8A4TXX4"/>
<proteinExistence type="predicted"/>
<dbReference type="Pfam" id="PF09335">
    <property type="entry name" value="VTT_dom"/>
    <property type="match status" value="1"/>
</dbReference>
<evidence type="ECO:0000313" key="4">
    <source>
        <dbReference type="Proteomes" id="UP000663929"/>
    </source>
</evidence>
<evidence type="ECO:0000313" key="3">
    <source>
        <dbReference type="EMBL" id="QTD54350.1"/>
    </source>
</evidence>
<dbReference type="GO" id="GO:0005886">
    <property type="term" value="C:plasma membrane"/>
    <property type="evidence" value="ECO:0007669"/>
    <property type="project" value="TreeGrafter"/>
</dbReference>
<dbReference type="Proteomes" id="UP000663929">
    <property type="component" value="Chromosome"/>
</dbReference>
<sequence length="212" mass="24018">MSIAAAPMRVYHKIMGWIRQLYERTLQLSEHPKATWWLALISFAESSFFPIPPDVMLLPMCLANRDRAYRIAGICTLASVLGGLFGYLLGFFFFDTVGVAILEFYGAMDKYNTFKNWYAQYGMAVVFIAGFTPIPYKVVTITAGVFHFSILPFLLLSLASRGLRFAIEAWVVKRFGEPAVRFIDKYFDKLTLLAAVLFIGGFLAIKWLVPSH</sequence>
<keyword evidence="1" id="KW-0472">Membrane</keyword>
<evidence type="ECO:0000259" key="2">
    <source>
        <dbReference type="Pfam" id="PF09335"/>
    </source>
</evidence>
<name>A0A8A4TXX4_SULCO</name>
<feature type="transmembrane region" description="Helical" evidence="1">
    <location>
        <begin position="71"/>
        <end position="104"/>
    </location>
</feature>
<feature type="transmembrane region" description="Helical" evidence="1">
    <location>
        <begin position="140"/>
        <end position="159"/>
    </location>
</feature>
<dbReference type="InterPro" id="IPR032816">
    <property type="entry name" value="VTT_dom"/>
</dbReference>
<keyword evidence="1" id="KW-1133">Transmembrane helix</keyword>
<dbReference type="EMBL" id="CP071793">
    <property type="protein sequence ID" value="QTD54350.1"/>
    <property type="molecule type" value="Genomic_DNA"/>
</dbReference>
<feature type="domain" description="VTT" evidence="2">
    <location>
        <begin position="74"/>
        <end position="168"/>
    </location>
</feature>
<dbReference type="InterPro" id="IPR051311">
    <property type="entry name" value="DedA_domain"/>
</dbReference>
<dbReference type="PANTHER" id="PTHR42709">
    <property type="entry name" value="ALKALINE PHOSPHATASE LIKE PROTEIN"/>
    <property type="match status" value="1"/>
</dbReference>
<reference evidence="3" key="1">
    <citation type="submission" date="2021-03" db="EMBL/GenBank/DDBJ databases">
        <title>Acanthopleuribacteraceae sp. M133.</title>
        <authorList>
            <person name="Wang G."/>
        </authorList>
    </citation>
    <scope>NUCLEOTIDE SEQUENCE</scope>
    <source>
        <strain evidence="3">M133</strain>
    </source>
</reference>
<accession>A0A8A4TXX4</accession>
<keyword evidence="1" id="KW-0812">Transmembrane</keyword>
<dbReference type="RefSeq" id="WP_237384444.1">
    <property type="nucleotide sequence ID" value="NZ_CP071793.1"/>
</dbReference>
<protein>
    <submittedName>
        <fullName evidence="3">DedA family protein</fullName>
    </submittedName>
</protein>
<organism evidence="3 4">
    <name type="scientific">Sulfidibacter corallicola</name>
    <dbReference type="NCBI Taxonomy" id="2818388"/>
    <lineage>
        <taxon>Bacteria</taxon>
        <taxon>Pseudomonadati</taxon>
        <taxon>Acidobacteriota</taxon>
        <taxon>Holophagae</taxon>
        <taxon>Acanthopleuribacterales</taxon>
        <taxon>Acanthopleuribacteraceae</taxon>
        <taxon>Sulfidibacter</taxon>
    </lineage>
</organism>